<dbReference type="Gene3D" id="1.10.530.10">
    <property type="match status" value="1"/>
</dbReference>
<gene>
    <name evidence="3" type="ORF">HNP76_001149</name>
</gene>
<keyword evidence="4" id="KW-1185">Reference proteome</keyword>
<evidence type="ECO:0000313" key="3">
    <source>
        <dbReference type="EMBL" id="MBB5225792.1"/>
    </source>
</evidence>
<dbReference type="Proteomes" id="UP000518887">
    <property type="component" value="Unassembled WGS sequence"/>
</dbReference>
<accession>A0A7W8G8N8</accession>
<sequence>MKSFKKTSLIFIFLIFSLPLFSVENEEFLEKVELEKLPPADEYYIDDSPLNQILKLFDEEDYERQKAFLEHKQKKIIKEAGGIKLSQGKYEQEIIHEYIARYMTQFGKESLYKILDDGEYYRLYVRQELKKRNMPAILEYLPLVESEYKPTAKSRSGARGLWQFMENSMAPFLKKNEWFDERLDPWKATSAALSKLQDNYKTFNDWPLAIGAYNCGAGAMRRALQKSPVKSFWYLSEHNLIPEETINYVPKLIAINEIAENGEEYKVTLPKISESRHYADFDYATSSREISLDRLAQEIRLDHSILKSLNTELLQGKTPPYNYQLRLPMGMKRAAQEAIFEIERMQ</sequence>
<dbReference type="InterPro" id="IPR008258">
    <property type="entry name" value="Transglycosylase_SLT_dom_1"/>
</dbReference>
<reference evidence="3 4" key="1">
    <citation type="submission" date="2020-08" db="EMBL/GenBank/DDBJ databases">
        <title>Genomic Encyclopedia of Type Strains, Phase IV (KMG-IV): sequencing the most valuable type-strain genomes for metagenomic binning, comparative biology and taxonomic classification.</title>
        <authorList>
            <person name="Goeker M."/>
        </authorList>
    </citation>
    <scope>NUCLEOTIDE SEQUENCE [LARGE SCALE GENOMIC DNA]</scope>
    <source>
        <strain evidence="3 4">DSM 103462</strain>
    </source>
</reference>
<dbReference type="Pfam" id="PF01464">
    <property type="entry name" value="SLT"/>
    <property type="match status" value="1"/>
</dbReference>
<evidence type="ECO:0000313" key="4">
    <source>
        <dbReference type="Proteomes" id="UP000518887"/>
    </source>
</evidence>
<evidence type="ECO:0000256" key="1">
    <source>
        <dbReference type="ARBA" id="ARBA00007734"/>
    </source>
</evidence>
<dbReference type="PANTHER" id="PTHR37423:SF2">
    <property type="entry name" value="MEMBRANE-BOUND LYTIC MUREIN TRANSGLYCOSYLASE C"/>
    <property type="match status" value="1"/>
</dbReference>
<comment type="similarity">
    <text evidence="1">Belongs to the transglycosylase Slt family.</text>
</comment>
<protein>
    <submittedName>
        <fullName evidence="3">Membrane-bound lytic murein transglycosylase D</fullName>
    </submittedName>
</protein>
<organism evidence="3 4">
    <name type="scientific">Treponema ruminis</name>
    <dbReference type="NCBI Taxonomy" id="744515"/>
    <lineage>
        <taxon>Bacteria</taxon>
        <taxon>Pseudomonadati</taxon>
        <taxon>Spirochaetota</taxon>
        <taxon>Spirochaetia</taxon>
        <taxon>Spirochaetales</taxon>
        <taxon>Treponemataceae</taxon>
        <taxon>Treponema</taxon>
    </lineage>
</organism>
<dbReference type="PANTHER" id="PTHR37423">
    <property type="entry name" value="SOLUBLE LYTIC MUREIN TRANSGLYCOSYLASE-RELATED"/>
    <property type="match status" value="1"/>
</dbReference>
<dbReference type="EMBL" id="JACHFQ010000003">
    <property type="protein sequence ID" value="MBB5225792.1"/>
    <property type="molecule type" value="Genomic_DNA"/>
</dbReference>
<dbReference type="RefSeq" id="WP_184658413.1">
    <property type="nucleotide sequence ID" value="NZ_CP031518.1"/>
</dbReference>
<comment type="caution">
    <text evidence="3">The sequence shown here is derived from an EMBL/GenBank/DDBJ whole genome shotgun (WGS) entry which is preliminary data.</text>
</comment>
<evidence type="ECO:0000259" key="2">
    <source>
        <dbReference type="Pfam" id="PF01464"/>
    </source>
</evidence>
<feature type="domain" description="Transglycosylase SLT" evidence="2">
    <location>
        <begin position="127"/>
        <end position="233"/>
    </location>
</feature>
<dbReference type="CDD" id="cd16894">
    <property type="entry name" value="MltD-like"/>
    <property type="match status" value="1"/>
</dbReference>
<dbReference type="SUPFAM" id="SSF53955">
    <property type="entry name" value="Lysozyme-like"/>
    <property type="match status" value="1"/>
</dbReference>
<dbReference type="AlphaFoldDB" id="A0A7W8G8N8"/>
<proteinExistence type="inferred from homology"/>
<dbReference type="InterPro" id="IPR023346">
    <property type="entry name" value="Lysozyme-like_dom_sf"/>
</dbReference>
<name>A0A7W8G8N8_9SPIR</name>